<dbReference type="Pfam" id="PF23605">
    <property type="entry name" value="FKS1_dom2"/>
    <property type="match status" value="1"/>
</dbReference>
<dbReference type="Pfam" id="PF14288">
    <property type="entry name" value="FKS1_dom1"/>
    <property type="match status" value="1"/>
</dbReference>
<feature type="compositionally biased region" description="Basic and acidic residues" evidence="10">
    <location>
        <begin position="24"/>
        <end position="43"/>
    </location>
</feature>
<dbReference type="GO" id="GO:0006075">
    <property type="term" value="P:(1-&gt;3)-beta-D-glucan biosynthetic process"/>
    <property type="evidence" value="ECO:0007669"/>
    <property type="project" value="InterPro"/>
</dbReference>
<feature type="domain" description="1,3-beta-glucan synthase component FKS1-like" evidence="12">
    <location>
        <begin position="259"/>
        <end position="371"/>
    </location>
</feature>
<keyword evidence="14" id="KW-1185">Reference proteome</keyword>
<organism evidence="13 14">
    <name type="scientific">Dentiscutata erythropus</name>
    <dbReference type="NCBI Taxonomy" id="1348616"/>
    <lineage>
        <taxon>Eukaryota</taxon>
        <taxon>Fungi</taxon>
        <taxon>Fungi incertae sedis</taxon>
        <taxon>Mucoromycota</taxon>
        <taxon>Glomeromycotina</taxon>
        <taxon>Glomeromycetes</taxon>
        <taxon>Diversisporales</taxon>
        <taxon>Gigasporaceae</taxon>
        <taxon>Dentiscutata</taxon>
    </lineage>
</organism>
<evidence type="ECO:0000256" key="9">
    <source>
        <dbReference type="ARBA" id="ARBA00047777"/>
    </source>
</evidence>
<evidence type="ECO:0000256" key="4">
    <source>
        <dbReference type="ARBA" id="ARBA00022676"/>
    </source>
</evidence>
<protein>
    <recommendedName>
        <fullName evidence="3">1,3-beta-glucan synthase</fullName>
        <ecNumber evidence="3">2.4.1.34</ecNumber>
    </recommendedName>
</protein>
<sequence>MPASVSQSSYCYPSEDPANGLSGYDHDNKAEEQYIEEASRNNEESAYPAEAYEVSDYEHQLPISSFYSSEHVLNNCEKGKSRSDLDSKTESPYGSHSDDSNKYGFGVGTGDDYFSSERVNYSLNYPHTPGGGNQRSRTIYTAWSSDNQIPVSKEEIEDIFIDLTNKFGFQKDSMRNMFDHFMCILDSRASRMAPSQALMTLHADYIGGEHANYRKWYFATHMYLDDALSDVSAGITFQDPINGNFYEQWNQRMNRMSQYDRIRQLALWLLLWGEAAQIRFTSECLCFIFKLADDYAKSPEYKAKIQPVPEGEYLKNVITPLYRYIRDQSYKIIDGTFIKKEKDHADTVGYDDVNQLFWNPESINRIMLQDRRTPLMALLSSQRYKMLSEVNWNRVFEKTYKERRTWLHLAVNFTRIWIIHVATFWYYTAYNAPFLYTDPKKPELAVQLSIVAFGGAVSTLIMIVGCICEFFFIPLNTESISMLLRRLTYLFIILVINTAPTYYIVIKARTTQLSLVIGITQLFISLLTTLAFAMIPSANLLGGLSKSSQKYQAFKTYTASYPVLNRTDRTISIGLWCCVFGCKMIESYFFLSLSFKDPLKAMANSRVLDCGDRLAGGIICSYMPVMSIIIMFFMDLVLFFLDTYLWYVIWKTIFSVIRSFYLGISIWTPWQNIFSMLPKRIYAKLLATYNIKFKHKPKALISQVWNAIIISMYREHLLSSDNVQRLLYQQVLSDNGKRTLKTPMLFTSNKSNREEYFPSSSEAERRILFFAQSLSTSIPNPLPVQNMPTFTVLTPHYSEKILLSLREIIREEDQNTRVTLIEYLKQLHPIEWDNFVKDTKILAEGHDLNAVPDQFRNDYSKEMKNKKLDDLPFYSIGFKSSAPEFTLRTRMWASLRSQTLYRTISGFMNYSKAIKLLYSIENPEVSTMFNNNLEKLEEELNSMANRKFKFLVSMQQYNKFSEEEKENVEFLLRVYPNLQIAYLDEVPSENEEESKVFSVLIDGYCEILPDGKRKPKYCIQLPGNPILGDGKSDNQNHSIIFCRGEYLQLVDANQDNYLEECLKIRNILGEFEQYNMPKTSPYSPAANDISVAIVGAREYIFSENYGILGDVAAGKEWTFSTLTQRITARIGGRLHYGHPDFLNFIFMTTRGGISKAQKGLHLNEDIYAGINAFNRGGRIKHAEYYQCGKGRDLGFSSILNFTTKISTGMGEQMLSREYYYLGTQLPLDRFLTFYYAHPGFHVNNIFIMLSVQLFMFGMMFIGSMASTLTLCDFNPDPTVPLNPPGCHNLFPVFDWIKRSIISIFIVFFVAFLPLFLQELTEKGFFRSIIRLVKHLMSLSPFFEVFNTQICASSIMSNLNFGGARYIATGRRFATSRIPFSILYSRFAGPSIYFGMRILLILLFVTMTMWLPHLIYFWVTVIALSISPFLFNPHQFSLSEFIIDYREFLRWMSRGNSKSHTNSWIAYCRVSRTMITGNKRKRLGHPSEKLVDTPRPNFAVIFVPEILTPFISAALCIIAFMFVKSFDPLNPGTPNKGPSALIRICAIAIGPIIMNAAALAGLFFVSCCLGPIMNRCFKRFGSIIAAIAHAWAVLNLIGSFELLWFIEVWNLSHAILGMIALTAIQRFICKFLIVVFLTREFKHDETNRAWWTGKWHGRGFGASIITQPFREYICKITKQAN</sequence>
<feature type="transmembrane region" description="Helical" evidence="11">
    <location>
        <begin position="448"/>
        <end position="475"/>
    </location>
</feature>
<evidence type="ECO:0000256" key="11">
    <source>
        <dbReference type="SAM" id="Phobius"/>
    </source>
</evidence>
<comment type="caution">
    <text evidence="13">The sequence shown here is derived from an EMBL/GenBank/DDBJ whole genome shotgun (WGS) entry which is preliminary data.</text>
</comment>
<keyword evidence="6 11" id="KW-0812">Transmembrane</keyword>
<evidence type="ECO:0000256" key="7">
    <source>
        <dbReference type="ARBA" id="ARBA00022989"/>
    </source>
</evidence>
<feature type="transmembrane region" description="Helical" evidence="11">
    <location>
        <begin position="1412"/>
        <end position="1430"/>
    </location>
</feature>
<feature type="transmembrane region" description="Helical" evidence="11">
    <location>
        <begin position="1299"/>
        <end position="1316"/>
    </location>
</feature>
<evidence type="ECO:0000256" key="2">
    <source>
        <dbReference type="ARBA" id="ARBA00009040"/>
    </source>
</evidence>
<keyword evidence="8 11" id="KW-0472">Membrane</keyword>
<keyword evidence="5" id="KW-0808">Transferase</keyword>
<keyword evidence="7 11" id="KW-1133">Transmembrane helix</keyword>
<dbReference type="GO" id="GO:0005886">
    <property type="term" value="C:plasma membrane"/>
    <property type="evidence" value="ECO:0007669"/>
    <property type="project" value="TreeGrafter"/>
</dbReference>
<comment type="similarity">
    <text evidence="2">Belongs to the glycosyltransferase 48 family.</text>
</comment>
<dbReference type="GO" id="GO:0051278">
    <property type="term" value="P:fungal-type cell wall polysaccharide biosynthetic process"/>
    <property type="evidence" value="ECO:0007669"/>
    <property type="project" value="TreeGrafter"/>
</dbReference>
<dbReference type="InterPro" id="IPR056261">
    <property type="entry name" value="FKS1-like_dom2"/>
</dbReference>
<evidence type="ECO:0000256" key="5">
    <source>
        <dbReference type="ARBA" id="ARBA00022679"/>
    </source>
</evidence>
<dbReference type="OrthoDB" id="1880850at2759"/>
<feature type="transmembrane region" description="Helical" evidence="11">
    <location>
        <begin position="1245"/>
        <end position="1265"/>
    </location>
</feature>
<feature type="transmembrane region" description="Helical" evidence="11">
    <location>
        <begin position="406"/>
        <end position="427"/>
    </location>
</feature>
<evidence type="ECO:0000256" key="6">
    <source>
        <dbReference type="ARBA" id="ARBA00022692"/>
    </source>
</evidence>
<accession>A0A9N9DJC9</accession>
<feature type="transmembrane region" description="Helical" evidence="11">
    <location>
        <begin position="487"/>
        <end position="506"/>
    </location>
</feature>
<dbReference type="GO" id="GO:0000148">
    <property type="term" value="C:1,3-beta-D-glucan synthase complex"/>
    <property type="evidence" value="ECO:0007669"/>
    <property type="project" value="InterPro"/>
</dbReference>
<feature type="transmembrane region" description="Helical" evidence="11">
    <location>
        <begin position="1579"/>
        <end position="1605"/>
    </location>
</feature>
<feature type="compositionally biased region" description="Polar residues" evidence="10">
    <location>
        <begin position="1"/>
        <end position="11"/>
    </location>
</feature>
<evidence type="ECO:0000313" key="14">
    <source>
        <dbReference type="Proteomes" id="UP000789405"/>
    </source>
</evidence>
<proteinExistence type="inferred from homology"/>
<evidence type="ECO:0000256" key="3">
    <source>
        <dbReference type="ARBA" id="ARBA00012589"/>
    </source>
</evidence>
<dbReference type="SMART" id="SM01205">
    <property type="entry name" value="FKS1_dom1"/>
    <property type="match status" value="1"/>
</dbReference>
<feature type="region of interest" description="Disordered" evidence="10">
    <location>
        <begin position="77"/>
        <end position="102"/>
    </location>
</feature>
<dbReference type="InterPro" id="IPR026899">
    <property type="entry name" value="FKS1-like_dom1"/>
</dbReference>
<comment type="catalytic activity">
    <reaction evidence="9">
        <text>[(1-&gt;3)-beta-D-glucosyl](n) + UDP-alpha-D-glucose = [(1-&gt;3)-beta-D-glucosyl](n+1) + UDP + H(+)</text>
        <dbReference type="Rhea" id="RHEA:21476"/>
        <dbReference type="Rhea" id="RHEA-COMP:11146"/>
        <dbReference type="Rhea" id="RHEA-COMP:14303"/>
        <dbReference type="ChEBI" id="CHEBI:15378"/>
        <dbReference type="ChEBI" id="CHEBI:37671"/>
        <dbReference type="ChEBI" id="CHEBI:58223"/>
        <dbReference type="ChEBI" id="CHEBI:58885"/>
        <dbReference type="EC" id="2.4.1.34"/>
    </reaction>
</comment>
<feature type="transmembrane region" description="Helical" evidence="11">
    <location>
        <begin position="1497"/>
        <end position="1520"/>
    </location>
</feature>
<feature type="compositionally biased region" description="Basic and acidic residues" evidence="10">
    <location>
        <begin position="77"/>
        <end position="89"/>
    </location>
</feature>
<feature type="transmembrane region" description="Helical" evidence="11">
    <location>
        <begin position="1611"/>
        <end position="1637"/>
    </location>
</feature>
<dbReference type="Proteomes" id="UP000789405">
    <property type="component" value="Unassembled WGS sequence"/>
</dbReference>
<evidence type="ECO:0000256" key="8">
    <source>
        <dbReference type="ARBA" id="ARBA00023136"/>
    </source>
</evidence>
<name>A0A9N9DJC9_9GLOM</name>
<evidence type="ECO:0000256" key="10">
    <source>
        <dbReference type="SAM" id="MobiDB-lite"/>
    </source>
</evidence>
<reference evidence="13" key="1">
    <citation type="submission" date="2021-06" db="EMBL/GenBank/DDBJ databases">
        <authorList>
            <person name="Kallberg Y."/>
            <person name="Tangrot J."/>
            <person name="Rosling A."/>
        </authorList>
    </citation>
    <scope>NUCLEOTIDE SEQUENCE</scope>
    <source>
        <strain evidence="13">MA453B</strain>
    </source>
</reference>
<evidence type="ECO:0000313" key="13">
    <source>
        <dbReference type="EMBL" id="CAG8643114.1"/>
    </source>
</evidence>
<dbReference type="Pfam" id="PF02364">
    <property type="entry name" value="Glucan_synthase"/>
    <property type="match status" value="1"/>
</dbReference>
<dbReference type="PANTHER" id="PTHR12741">
    <property type="entry name" value="LYST-INTERACTING PROTEIN LIP5 DOPAMINE RESPONSIVE PROTEIN DRG-1"/>
    <property type="match status" value="1"/>
</dbReference>
<evidence type="ECO:0000259" key="12">
    <source>
        <dbReference type="SMART" id="SM01205"/>
    </source>
</evidence>
<evidence type="ECO:0000256" key="1">
    <source>
        <dbReference type="ARBA" id="ARBA00004141"/>
    </source>
</evidence>
<feature type="transmembrane region" description="Helical" evidence="11">
    <location>
        <begin position="1540"/>
        <end position="1567"/>
    </location>
</feature>
<keyword evidence="4" id="KW-0328">Glycosyltransferase</keyword>
<dbReference type="EC" id="2.4.1.34" evidence="3"/>
<feature type="transmembrane region" description="Helical" evidence="11">
    <location>
        <begin position="614"/>
        <end position="641"/>
    </location>
</feature>
<comment type="subcellular location">
    <subcellularLocation>
        <location evidence="1">Membrane</location>
        <topology evidence="1">Multi-pass membrane protein</topology>
    </subcellularLocation>
</comment>
<feature type="transmembrane region" description="Helical" evidence="11">
    <location>
        <begin position="647"/>
        <end position="670"/>
    </location>
</feature>
<gene>
    <name evidence="13" type="ORF">DERYTH_LOCUS9770</name>
</gene>
<feature type="transmembrane region" description="Helical" evidence="11">
    <location>
        <begin position="513"/>
        <end position="535"/>
    </location>
</feature>
<feature type="transmembrane region" description="Helical" evidence="11">
    <location>
        <begin position="1386"/>
        <end position="1406"/>
    </location>
</feature>
<dbReference type="PANTHER" id="PTHR12741:SF48">
    <property type="entry name" value="1,3-BETA-GLUCAN SYNTHASE COMPONENT FKS1-RELATED"/>
    <property type="match status" value="1"/>
</dbReference>
<dbReference type="GO" id="GO:0003843">
    <property type="term" value="F:1,3-beta-D-glucan synthase activity"/>
    <property type="evidence" value="ECO:0007669"/>
    <property type="project" value="UniProtKB-EC"/>
</dbReference>
<dbReference type="InterPro" id="IPR003440">
    <property type="entry name" value="Glyco_trans_48_dom"/>
</dbReference>
<feature type="region of interest" description="Disordered" evidence="10">
    <location>
        <begin position="1"/>
        <end position="52"/>
    </location>
</feature>
<dbReference type="EMBL" id="CAJVPY010005443">
    <property type="protein sequence ID" value="CAG8643114.1"/>
    <property type="molecule type" value="Genomic_DNA"/>
</dbReference>
<feature type="transmembrane region" description="Helical" evidence="11">
    <location>
        <begin position="573"/>
        <end position="593"/>
    </location>
</feature>